<dbReference type="Proteomes" id="UP000265520">
    <property type="component" value="Unassembled WGS sequence"/>
</dbReference>
<dbReference type="AlphaFoldDB" id="A0A392MQ15"/>
<comment type="caution">
    <text evidence="1">The sequence shown here is derived from an EMBL/GenBank/DDBJ whole genome shotgun (WGS) entry which is preliminary data.</text>
</comment>
<keyword evidence="1" id="KW-0548">Nucleotidyltransferase</keyword>
<feature type="non-terminal residue" evidence="1">
    <location>
        <position position="1"/>
    </location>
</feature>
<keyword evidence="2" id="KW-1185">Reference proteome</keyword>
<reference evidence="1 2" key="1">
    <citation type="journal article" date="2018" name="Front. Plant Sci.">
        <title>Red Clover (Trifolium pratense) and Zigzag Clover (T. medium) - A Picture of Genomic Similarities and Differences.</title>
        <authorList>
            <person name="Dluhosova J."/>
            <person name="Istvanek J."/>
            <person name="Nedelnik J."/>
            <person name="Repkova J."/>
        </authorList>
    </citation>
    <scope>NUCLEOTIDE SEQUENCE [LARGE SCALE GENOMIC DNA]</scope>
    <source>
        <strain evidence="2">cv. 10/8</strain>
        <tissue evidence="1">Leaf</tissue>
    </source>
</reference>
<name>A0A392MQ15_9FABA</name>
<accession>A0A392MQ15</accession>
<sequence>EGVVPFRYVGLPVGVKPRSLSTWEPLLEQLRRRLNVWENRYREFLWGGGRGARKINWIKWKVVCQPKSNRGLGVRDVRAVNLSIFAKWRWRLLQSEHSLWEEVLVGKYGNDILSETHCGNFNPPLSSSRWWKDLCQLKERVGSNWFSSQVFRWVNIGVSSRFWSDHWLGGIPLCQ</sequence>
<evidence type="ECO:0000313" key="1">
    <source>
        <dbReference type="EMBL" id="MCH89626.1"/>
    </source>
</evidence>
<proteinExistence type="predicted"/>
<organism evidence="1 2">
    <name type="scientific">Trifolium medium</name>
    <dbReference type="NCBI Taxonomy" id="97028"/>
    <lineage>
        <taxon>Eukaryota</taxon>
        <taxon>Viridiplantae</taxon>
        <taxon>Streptophyta</taxon>
        <taxon>Embryophyta</taxon>
        <taxon>Tracheophyta</taxon>
        <taxon>Spermatophyta</taxon>
        <taxon>Magnoliopsida</taxon>
        <taxon>eudicotyledons</taxon>
        <taxon>Gunneridae</taxon>
        <taxon>Pentapetalae</taxon>
        <taxon>rosids</taxon>
        <taxon>fabids</taxon>
        <taxon>Fabales</taxon>
        <taxon>Fabaceae</taxon>
        <taxon>Papilionoideae</taxon>
        <taxon>50 kb inversion clade</taxon>
        <taxon>NPAAA clade</taxon>
        <taxon>Hologalegina</taxon>
        <taxon>IRL clade</taxon>
        <taxon>Trifolieae</taxon>
        <taxon>Trifolium</taxon>
    </lineage>
</organism>
<evidence type="ECO:0000313" key="2">
    <source>
        <dbReference type="Proteomes" id="UP000265520"/>
    </source>
</evidence>
<dbReference type="GO" id="GO:0003964">
    <property type="term" value="F:RNA-directed DNA polymerase activity"/>
    <property type="evidence" value="ECO:0007669"/>
    <property type="project" value="UniProtKB-KW"/>
</dbReference>
<keyword evidence="1" id="KW-0695">RNA-directed DNA polymerase</keyword>
<gene>
    <name evidence="1" type="ORF">A2U01_0010526</name>
</gene>
<dbReference type="PANTHER" id="PTHR33116">
    <property type="entry name" value="REVERSE TRANSCRIPTASE ZINC-BINDING DOMAIN-CONTAINING PROTEIN-RELATED-RELATED"/>
    <property type="match status" value="1"/>
</dbReference>
<dbReference type="EMBL" id="LXQA010016546">
    <property type="protein sequence ID" value="MCH89626.1"/>
    <property type="molecule type" value="Genomic_DNA"/>
</dbReference>
<protein>
    <submittedName>
        <fullName evidence="1">RNA-directed DNA polymerase (Reverse transcriptase)</fullName>
    </submittedName>
</protein>
<keyword evidence="1" id="KW-0808">Transferase</keyword>
<dbReference type="PANTHER" id="PTHR33116:SF78">
    <property type="entry name" value="OS12G0587133 PROTEIN"/>
    <property type="match status" value="1"/>
</dbReference>